<proteinExistence type="inferred from homology"/>
<evidence type="ECO:0000256" key="1">
    <source>
        <dbReference type="ARBA" id="ARBA00006464"/>
    </source>
</evidence>
<dbReference type="Pfam" id="PF02397">
    <property type="entry name" value="Bac_transf"/>
    <property type="match status" value="1"/>
</dbReference>
<dbReference type="InterPro" id="IPR003362">
    <property type="entry name" value="Bact_transf"/>
</dbReference>
<keyword evidence="3" id="KW-1133">Transmembrane helix</keyword>
<dbReference type="GO" id="GO:0016780">
    <property type="term" value="F:phosphotransferase activity, for other substituted phosphate groups"/>
    <property type="evidence" value="ECO:0007669"/>
    <property type="project" value="TreeGrafter"/>
</dbReference>
<protein>
    <submittedName>
        <fullName evidence="5">Lipopolysaccharide/colanic/teichoic acid biosynthesis glycosyltransferase</fullName>
    </submittedName>
</protein>
<comment type="caution">
    <text evidence="5">The sequence shown here is derived from an EMBL/GenBank/DDBJ whole genome shotgun (WGS) entry which is preliminary data.</text>
</comment>
<evidence type="ECO:0000256" key="2">
    <source>
        <dbReference type="ARBA" id="ARBA00023169"/>
    </source>
</evidence>
<sequence>MQNDPVNSIGKRLFDLVLALLLALPAVAACTVAALLIWLDDRANPFFVQLRLGRDGRPFRLVKLRTMRIGTGDRPSHETTHGSITRTGALLRRTKLDELPQLWNVLRGEMSFVGPRPGLPSQTTLANERHRHGVDRLSPGITGVSQVQGLDMSTPERLAETDADYLRKWSFTRDLHLLARTAVGGGRGDAASR</sequence>
<evidence type="ECO:0000313" key="6">
    <source>
        <dbReference type="Proteomes" id="UP000244013"/>
    </source>
</evidence>
<evidence type="ECO:0000259" key="4">
    <source>
        <dbReference type="Pfam" id="PF02397"/>
    </source>
</evidence>
<dbReference type="RefSeq" id="WP_107955810.1">
    <property type="nucleotide sequence ID" value="NZ_QAYE01000012.1"/>
</dbReference>
<evidence type="ECO:0000256" key="3">
    <source>
        <dbReference type="SAM" id="Phobius"/>
    </source>
</evidence>
<dbReference type="PANTHER" id="PTHR30576:SF10">
    <property type="entry name" value="SLL5057 PROTEIN"/>
    <property type="match status" value="1"/>
</dbReference>
<gene>
    <name evidence="5" type="ORF">C8J25_11215</name>
</gene>
<feature type="transmembrane region" description="Helical" evidence="3">
    <location>
        <begin position="16"/>
        <end position="39"/>
    </location>
</feature>
<feature type="domain" description="Bacterial sugar transferase" evidence="4">
    <location>
        <begin position="11"/>
        <end position="182"/>
    </location>
</feature>
<keyword evidence="3" id="KW-0812">Transmembrane</keyword>
<comment type="similarity">
    <text evidence="1">Belongs to the bacterial sugar transferase family.</text>
</comment>
<organism evidence="5 6">
    <name type="scientific">Sphingomonas faeni</name>
    <dbReference type="NCBI Taxonomy" id="185950"/>
    <lineage>
        <taxon>Bacteria</taxon>
        <taxon>Pseudomonadati</taxon>
        <taxon>Pseudomonadota</taxon>
        <taxon>Alphaproteobacteria</taxon>
        <taxon>Sphingomonadales</taxon>
        <taxon>Sphingomonadaceae</taxon>
        <taxon>Sphingomonas</taxon>
    </lineage>
</organism>
<evidence type="ECO:0000313" key="5">
    <source>
        <dbReference type="EMBL" id="PTW44072.1"/>
    </source>
</evidence>
<name>A0A2T5TXT4_9SPHN</name>
<dbReference type="PANTHER" id="PTHR30576">
    <property type="entry name" value="COLANIC BIOSYNTHESIS UDP-GLUCOSE LIPID CARRIER TRANSFERASE"/>
    <property type="match status" value="1"/>
</dbReference>
<keyword evidence="3" id="KW-0472">Membrane</keyword>
<keyword evidence="5" id="KW-0808">Transferase</keyword>
<reference evidence="5 6" key="1">
    <citation type="submission" date="2018-04" db="EMBL/GenBank/DDBJ databases">
        <title>Genomic Encyclopedia of Type Strains, Phase III (KMG-III): the genomes of soil and plant-associated and newly described type strains.</title>
        <authorList>
            <person name="Whitman W."/>
        </authorList>
    </citation>
    <scope>NUCLEOTIDE SEQUENCE [LARGE SCALE GENOMIC DNA]</scope>
    <source>
        <strain evidence="5 6">MA-olki</strain>
    </source>
</reference>
<keyword evidence="2" id="KW-0270">Exopolysaccharide synthesis</keyword>
<dbReference type="GO" id="GO:0000271">
    <property type="term" value="P:polysaccharide biosynthetic process"/>
    <property type="evidence" value="ECO:0007669"/>
    <property type="project" value="UniProtKB-KW"/>
</dbReference>
<dbReference type="GeneID" id="91007640"/>
<accession>A0A2T5TXT4</accession>
<dbReference type="AlphaFoldDB" id="A0A2T5TXT4"/>
<dbReference type="Proteomes" id="UP000244013">
    <property type="component" value="Unassembled WGS sequence"/>
</dbReference>
<dbReference type="EMBL" id="QAYE01000012">
    <property type="protein sequence ID" value="PTW44072.1"/>
    <property type="molecule type" value="Genomic_DNA"/>
</dbReference>
<dbReference type="OrthoDB" id="9808602at2"/>